<organism evidence="3 4">
    <name type="scientific">Caldimonas mangrovi</name>
    <dbReference type="NCBI Taxonomy" id="2944811"/>
    <lineage>
        <taxon>Bacteria</taxon>
        <taxon>Pseudomonadati</taxon>
        <taxon>Pseudomonadota</taxon>
        <taxon>Betaproteobacteria</taxon>
        <taxon>Burkholderiales</taxon>
        <taxon>Sphaerotilaceae</taxon>
        <taxon>Caldimonas</taxon>
    </lineage>
</organism>
<dbReference type="InterPro" id="IPR051199">
    <property type="entry name" value="LPS_LOS_Heptosyltrfase"/>
</dbReference>
<dbReference type="Pfam" id="PF01075">
    <property type="entry name" value="Glyco_transf_9"/>
    <property type="match status" value="1"/>
</dbReference>
<keyword evidence="4" id="KW-1185">Reference proteome</keyword>
<evidence type="ECO:0000256" key="2">
    <source>
        <dbReference type="ARBA" id="ARBA00022679"/>
    </source>
</evidence>
<keyword evidence="1" id="KW-0328">Glycosyltransferase</keyword>
<evidence type="ECO:0000313" key="3">
    <source>
        <dbReference type="EMBL" id="MCM5679455.1"/>
    </source>
</evidence>
<accession>A0ABT0YL59</accession>
<keyword evidence="2" id="KW-0808">Transferase</keyword>
<proteinExistence type="predicted"/>
<dbReference type="SUPFAM" id="SSF53756">
    <property type="entry name" value="UDP-Glycosyltransferase/glycogen phosphorylase"/>
    <property type="match status" value="1"/>
</dbReference>
<sequence length="345" mass="37834">MNRILVIRLSALGDVVMASGLIPALRQLHPQAHLAWLVEPAAAPLLRHNPRLDEVIVWPRGEWQALWRQRRLPELWRRARDFRRELKSRRFDLVIDAQGLLKSAVWARLTGAPRRISLIGHEGSHRLMTERAVPPPNPTKPIGNEYRFLAKYLGAPASSFQLDLALGAAARDTAAGRLQAAGAVGRFAALCPFTTRPQKHWFEDRWAALALRLKQAGLVPVLLGGPSDAEAAARITAAAPGAVNLAGALKLDETAAAIARCSVLIGVDTGLTHMGTALKVPTVALFGSTRPYLDARTPTTRIMYERLDCSPCHRHPTCDDRFDCMRLHSVDAVYAQALGLLEAQP</sequence>
<name>A0ABT0YL59_9BURK</name>
<dbReference type="Gene3D" id="3.40.50.2000">
    <property type="entry name" value="Glycogen Phosphorylase B"/>
    <property type="match status" value="2"/>
</dbReference>
<dbReference type="PANTHER" id="PTHR30160">
    <property type="entry name" value="TETRAACYLDISACCHARIDE 4'-KINASE-RELATED"/>
    <property type="match status" value="1"/>
</dbReference>
<dbReference type="InterPro" id="IPR002201">
    <property type="entry name" value="Glyco_trans_9"/>
</dbReference>
<evidence type="ECO:0000256" key="1">
    <source>
        <dbReference type="ARBA" id="ARBA00022676"/>
    </source>
</evidence>
<reference evidence="3" key="1">
    <citation type="submission" date="2022-05" db="EMBL/GenBank/DDBJ databases">
        <title>Schlegelella sp. nov., isolated from mangrove soil.</title>
        <authorList>
            <person name="Liu Y."/>
            <person name="Ge X."/>
            <person name="Liu W."/>
        </authorList>
    </citation>
    <scope>NUCLEOTIDE SEQUENCE</scope>
    <source>
        <strain evidence="3">S2-27</strain>
    </source>
</reference>
<gene>
    <name evidence="3" type="ORF">M8A51_07920</name>
</gene>
<dbReference type="Proteomes" id="UP001165541">
    <property type="component" value="Unassembled WGS sequence"/>
</dbReference>
<dbReference type="EMBL" id="JAMKFE010000004">
    <property type="protein sequence ID" value="MCM5679455.1"/>
    <property type="molecule type" value="Genomic_DNA"/>
</dbReference>
<comment type="caution">
    <text evidence="3">The sequence shown here is derived from an EMBL/GenBank/DDBJ whole genome shotgun (WGS) entry which is preliminary data.</text>
</comment>
<evidence type="ECO:0000313" key="4">
    <source>
        <dbReference type="Proteomes" id="UP001165541"/>
    </source>
</evidence>
<dbReference type="CDD" id="cd03789">
    <property type="entry name" value="GT9_LPS_heptosyltransferase"/>
    <property type="match status" value="1"/>
</dbReference>
<protein>
    <submittedName>
        <fullName evidence="3">Glycosyltransferase family 9 protein</fullName>
    </submittedName>
</protein>
<dbReference type="RefSeq" id="WP_251777665.1">
    <property type="nucleotide sequence ID" value="NZ_JAMKFE010000004.1"/>
</dbReference>